<dbReference type="GO" id="GO:0003677">
    <property type="term" value="F:DNA binding"/>
    <property type="evidence" value="ECO:0007669"/>
    <property type="project" value="UniProtKB-KW"/>
</dbReference>
<evidence type="ECO:0000313" key="3">
    <source>
        <dbReference type="Proteomes" id="UP001319921"/>
    </source>
</evidence>
<protein>
    <submittedName>
        <fullName evidence="2">DNA-binding protein</fullName>
    </submittedName>
</protein>
<dbReference type="KEGG" id="scas:SACC_30840"/>
<dbReference type="PROSITE" id="PS50910">
    <property type="entry name" value="HEPN"/>
    <property type="match status" value="1"/>
</dbReference>
<gene>
    <name evidence="2" type="ORF">SACC_30840</name>
</gene>
<evidence type="ECO:0000259" key="1">
    <source>
        <dbReference type="PROSITE" id="PS50910"/>
    </source>
</evidence>
<evidence type="ECO:0000313" key="2">
    <source>
        <dbReference type="EMBL" id="BDC00068.1"/>
    </source>
</evidence>
<dbReference type="InterPro" id="IPR007842">
    <property type="entry name" value="HEPN_dom"/>
</dbReference>
<dbReference type="Pfam" id="PF05168">
    <property type="entry name" value="HEPN"/>
    <property type="match status" value="1"/>
</dbReference>
<accession>A0AAQ4CW86</accession>
<dbReference type="AlphaFoldDB" id="A0AAQ4CW86"/>
<organism evidence="2 3">
    <name type="scientific">Saccharolobus caldissimus</name>
    <dbReference type="NCBI Taxonomy" id="1702097"/>
    <lineage>
        <taxon>Archaea</taxon>
        <taxon>Thermoproteota</taxon>
        <taxon>Thermoprotei</taxon>
        <taxon>Sulfolobales</taxon>
        <taxon>Sulfolobaceae</taxon>
        <taxon>Saccharolobus</taxon>
    </lineage>
</organism>
<dbReference type="Proteomes" id="UP001319921">
    <property type="component" value="Chromosome"/>
</dbReference>
<dbReference type="SMART" id="SM00748">
    <property type="entry name" value="HEPN"/>
    <property type="match status" value="1"/>
</dbReference>
<keyword evidence="2" id="KW-0238">DNA-binding</keyword>
<sequence>MKRVNDWLKQAERDIEEAIYSKKGGYYELSCFLSQQSAEKAVKALLQYRGIERRGHSILHLIQNPPNEILECVTYLDKQYTPTRYPDVYDEGSPYEYYTEKDAEECINCALKILNWVKGEIK</sequence>
<keyword evidence="3" id="KW-1185">Reference proteome</keyword>
<dbReference type="SUPFAM" id="SSF81593">
    <property type="entry name" value="Nucleotidyltransferase substrate binding subunit/domain"/>
    <property type="match status" value="1"/>
</dbReference>
<proteinExistence type="predicted"/>
<name>A0AAQ4CW86_9CREN</name>
<feature type="domain" description="HEPN" evidence="1">
    <location>
        <begin position="8"/>
        <end position="113"/>
    </location>
</feature>
<dbReference type="EMBL" id="AP025226">
    <property type="protein sequence ID" value="BDC00068.1"/>
    <property type="molecule type" value="Genomic_DNA"/>
</dbReference>
<reference evidence="2 3" key="1">
    <citation type="journal article" date="2022" name="Microbiol. Resour. Announc.">
        <title>Complete Genome Sequence of the Hyperthermophilic and Acidophilic Archaeon Saccharolobus caldissimus Strain HS-3T.</title>
        <authorList>
            <person name="Sakai H.D."/>
            <person name="Kurosawa N."/>
        </authorList>
    </citation>
    <scope>NUCLEOTIDE SEQUENCE [LARGE SCALE GENOMIC DNA]</scope>
    <source>
        <strain evidence="2 3">JCM32116</strain>
    </source>
</reference>
<dbReference type="RefSeq" id="WP_229570730.1">
    <property type="nucleotide sequence ID" value="NZ_AP025226.1"/>
</dbReference>
<dbReference type="GeneID" id="68867808"/>
<dbReference type="Gene3D" id="1.20.120.330">
    <property type="entry name" value="Nucleotidyltransferases domain 2"/>
    <property type="match status" value="1"/>
</dbReference>